<dbReference type="PROSITE" id="PS50089">
    <property type="entry name" value="ZF_RING_2"/>
    <property type="match status" value="1"/>
</dbReference>
<dbReference type="SUPFAM" id="SSF49599">
    <property type="entry name" value="TRAF domain-like"/>
    <property type="match status" value="1"/>
</dbReference>
<comment type="caution">
    <text evidence="6">The sequence shown here is derived from an EMBL/GenBank/DDBJ whole genome shotgun (WGS) entry which is preliminary data.</text>
</comment>
<dbReference type="PANTHER" id="PTHR45877:SF2">
    <property type="entry name" value="E3 UBIQUITIN-PROTEIN LIGASE SINA-RELATED"/>
    <property type="match status" value="1"/>
</dbReference>
<evidence type="ECO:0000256" key="4">
    <source>
        <dbReference type="PROSITE-ProRule" id="PRU00175"/>
    </source>
</evidence>
<feature type="domain" description="RING-type" evidence="5">
    <location>
        <begin position="7"/>
        <end position="42"/>
    </location>
</feature>
<name>A0ABP1PHT7_9HEXA</name>
<organism evidence="6 7">
    <name type="scientific">Orchesella dallaii</name>
    <dbReference type="NCBI Taxonomy" id="48710"/>
    <lineage>
        <taxon>Eukaryota</taxon>
        <taxon>Metazoa</taxon>
        <taxon>Ecdysozoa</taxon>
        <taxon>Arthropoda</taxon>
        <taxon>Hexapoda</taxon>
        <taxon>Collembola</taxon>
        <taxon>Entomobryomorpha</taxon>
        <taxon>Entomobryoidea</taxon>
        <taxon>Orchesellidae</taxon>
        <taxon>Orchesellinae</taxon>
        <taxon>Orchesella</taxon>
    </lineage>
</organism>
<dbReference type="PANTHER" id="PTHR45877">
    <property type="entry name" value="E3 UBIQUITIN-PROTEIN LIGASE SIAH2"/>
    <property type="match status" value="1"/>
</dbReference>
<dbReference type="InterPro" id="IPR004162">
    <property type="entry name" value="SINA-like_animal"/>
</dbReference>
<keyword evidence="2 4" id="KW-0863">Zinc-finger</keyword>
<dbReference type="EMBL" id="CAXLJM020000001">
    <property type="protein sequence ID" value="CAL8068180.1"/>
    <property type="molecule type" value="Genomic_DNA"/>
</dbReference>
<dbReference type="InterPro" id="IPR049548">
    <property type="entry name" value="Sina-like_RING"/>
</dbReference>
<accession>A0ABP1PHT7</accession>
<evidence type="ECO:0000313" key="7">
    <source>
        <dbReference type="Proteomes" id="UP001642540"/>
    </source>
</evidence>
<dbReference type="Gene3D" id="3.30.40.10">
    <property type="entry name" value="Zinc/RING finger domain, C3HC4 (zinc finger)"/>
    <property type="match status" value="2"/>
</dbReference>
<keyword evidence="7" id="KW-1185">Reference proteome</keyword>
<dbReference type="Proteomes" id="UP001642540">
    <property type="component" value="Unassembled WGS sequence"/>
</dbReference>
<sequence length="297" mass="34086">MDDHVKCPICFQTPELQIFQCVRGHTICHVCILKIQLCPQCRIPYGSTKIRNRVLEQILDKQEFDCVYKVKGCEEKLKRQSITKHEEICPFNNIPVYLCKALGYERCNHVLNPSNRSETIKHFVETHGAVNERGPDVIIVHQAFKPATGIVNNSRWPLILLNVDEKWCQNSLFMIVGTLDKRREAVSWICLQICGSTKKGSIAYEAEFAIEDIHELDMNVSKFPPYRWTLPVVNVKDEDIGKYLTRCPINLSLGFLEQFCSARKEISVSVLILPRKKSMENHSITGIPKICLRSKSI</sequence>
<protein>
    <recommendedName>
        <fullName evidence="5">RING-type domain-containing protein</fullName>
    </recommendedName>
</protein>
<evidence type="ECO:0000256" key="2">
    <source>
        <dbReference type="ARBA" id="ARBA00022771"/>
    </source>
</evidence>
<evidence type="ECO:0000256" key="3">
    <source>
        <dbReference type="ARBA" id="ARBA00022833"/>
    </source>
</evidence>
<keyword evidence="3" id="KW-0862">Zinc</keyword>
<gene>
    <name evidence="6" type="ORF">ODALV1_LOCUS149</name>
</gene>
<reference evidence="6 7" key="1">
    <citation type="submission" date="2024-08" db="EMBL/GenBank/DDBJ databases">
        <authorList>
            <person name="Cucini C."/>
            <person name="Frati F."/>
        </authorList>
    </citation>
    <scope>NUCLEOTIDE SEQUENCE [LARGE SCALE GENOMIC DNA]</scope>
</reference>
<evidence type="ECO:0000313" key="6">
    <source>
        <dbReference type="EMBL" id="CAL8068180.1"/>
    </source>
</evidence>
<dbReference type="InterPro" id="IPR001841">
    <property type="entry name" value="Znf_RING"/>
</dbReference>
<proteinExistence type="predicted"/>
<evidence type="ECO:0000256" key="1">
    <source>
        <dbReference type="ARBA" id="ARBA00022723"/>
    </source>
</evidence>
<evidence type="ECO:0000259" key="5">
    <source>
        <dbReference type="PROSITE" id="PS50089"/>
    </source>
</evidence>
<dbReference type="Pfam" id="PF21362">
    <property type="entry name" value="Sina_RING"/>
    <property type="match status" value="1"/>
</dbReference>
<dbReference type="SUPFAM" id="SSF57850">
    <property type="entry name" value="RING/U-box"/>
    <property type="match status" value="1"/>
</dbReference>
<dbReference type="InterPro" id="IPR013083">
    <property type="entry name" value="Znf_RING/FYVE/PHD"/>
</dbReference>
<keyword evidence="1" id="KW-0479">Metal-binding</keyword>